<feature type="chain" id="PRO_5046820768" evidence="1">
    <location>
        <begin position="28"/>
        <end position="121"/>
    </location>
</feature>
<evidence type="ECO:0000313" key="3">
    <source>
        <dbReference type="Proteomes" id="UP001430796"/>
    </source>
</evidence>
<keyword evidence="3" id="KW-1185">Reference proteome</keyword>
<dbReference type="Proteomes" id="UP001430796">
    <property type="component" value="Unassembled WGS sequence"/>
</dbReference>
<dbReference type="EMBL" id="JAKJPO010000018">
    <property type="protein sequence ID" value="MCF7223606.1"/>
    <property type="molecule type" value="Genomic_DNA"/>
</dbReference>
<protein>
    <submittedName>
        <fullName evidence="2">Uncharacterized protein</fullName>
    </submittedName>
</protein>
<name>A0ABS9HXK1_9GAMM</name>
<dbReference type="RefSeq" id="WP_237056727.1">
    <property type="nucleotide sequence ID" value="NZ_JAKJPO010000018.1"/>
</dbReference>
<evidence type="ECO:0000256" key="1">
    <source>
        <dbReference type="SAM" id="SignalP"/>
    </source>
</evidence>
<evidence type="ECO:0000313" key="2">
    <source>
        <dbReference type="EMBL" id="MCF7223606.1"/>
    </source>
</evidence>
<keyword evidence="1" id="KW-0732">Signal</keyword>
<comment type="caution">
    <text evidence="2">The sequence shown here is derived from an EMBL/GenBank/DDBJ whole genome shotgun (WGS) entry which is preliminary data.</text>
</comment>
<reference evidence="2" key="2">
    <citation type="submission" date="2022-01" db="EMBL/GenBank/DDBJ databases">
        <authorList>
            <person name="Zhou L.Y."/>
        </authorList>
    </citation>
    <scope>NUCLEOTIDE SEQUENCE</scope>
    <source>
        <strain evidence="2">TLK-CK17</strain>
    </source>
</reference>
<accession>A0ABS9HXK1</accession>
<organism evidence="2 3">
    <name type="scientific">Marilutibacter chinensis</name>
    <dbReference type="NCBI Taxonomy" id="2912247"/>
    <lineage>
        <taxon>Bacteria</taxon>
        <taxon>Pseudomonadati</taxon>
        <taxon>Pseudomonadota</taxon>
        <taxon>Gammaproteobacteria</taxon>
        <taxon>Lysobacterales</taxon>
        <taxon>Lysobacteraceae</taxon>
        <taxon>Marilutibacter</taxon>
    </lineage>
</organism>
<sequence>MSATKKIHSSARSLVLAAAAVPLIAFAQQGGPAGMAAQMTKLGGMMHATAKACGDYSDQELAALKQQQKATHLERGLDAASFEQAFAAADAEISRRWGAMSPAERTRACNDIRQQMSAMSQ</sequence>
<reference evidence="2" key="1">
    <citation type="submission" date="2022-01" db="EMBL/GenBank/DDBJ databases">
        <title>Lysobacter chinensis sp. nov., a bacterium isolated from cow dung compost.</title>
        <authorList>
            <person name="Liu Y."/>
        </authorList>
    </citation>
    <scope>NUCLEOTIDE SEQUENCE</scope>
    <source>
        <strain evidence="2">TLK-CK17</strain>
    </source>
</reference>
<gene>
    <name evidence="2" type="ORF">L3V18_17740</name>
</gene>
<proteinExistence type="predicted"/>
<feature type="signal peptide" evidence="1">
    <location>
        <begin position="1"/>
        <end position="27"/>
    </location>
</feature>